<evidence type="ECO:0000313" key="2">
    <source>
        <dbReference type="EMBL" id="KYM84107.1"/>
    </source>
</evidence>
<name>A0A195BIB1_9HYME</name>
<dbReference type="AlphaFoldDB" id="A0A195BIB1"/>
<protein>
    <submittedName>
        <fullName evidence="2">Uncharacterized protein</fullName>
    </submittedName>
</protein>
<feature type="compositionally biased region" description="Polar residues" evidence="1">
    <location>
        <begin position="1"/>
        <end position="18"/>
    </location>
</feature>
<organism evidence="2 3">
    <name type="scientific">Atta colombica</name>
    <dbReference type="NCBI Taxonomy" id="520822"/>
    <lineage>
        <taxon>Eukaryota</taxon>
        <taxon>Metazoa</taxon>
        <taxon>Ecdysozoa</taxon>
        <taxon>Arthropoda</taxon>
        <taxon>Hexapoda</taxon>
        <taxon>Insecta</taxon>
        <taxon>Pterygota</taxon>
        <taxon>Neoptera</taxon>
        <taxon>Endopterygota</taxon>
        <taxon>Hymenoptera</taxon>
        <taxon>Apocrita</taxon>
        <taxon>Aculeata</taxon>
        <taxon>Formicoidea</taxon>
        <taxon>Formicidae</taxon>
        <taxon>Myrmicinae</taxon>
        <taxon>Atta</taxon>
    </lineage>
</organism>
<proteinExistence type="predicted"/>
<sequence length="95" mass="10691">MNQQHSQSLTERSTPLHDQQQQQQQGPSTIGHHQQQQQQQPEDRGVKRKADEMIGFSGHVATAVPPPRLPKRAIITNEKLLKKTTISHLGYPILG</sequence>
<evidence type="ECO:0000256" key="1">
    <source>
        <dbReference type="SAM" id="MobiDB-lite"/>
    </source>
</evidence>
<evidence type="ECO:0000313" key="3">
    <source>
        <dbReference type="Proteomes" id="UP000078540"/>
    </source>
</evidence>
<keyword evidence="3" id="KW-1185">Reference proteome</keyword>
<dbReference type="Proteomes" id="UP000078540">
    <property type="component" value="Unassembled WGS sequence"/>
</dbReference>
<dbReference type="EMBL" id="KQ976467">
    <property type="protein sequence ID" value="KYM84107.1"/>
    <property type="molecule type" value="Genomic_DNA"/>
</dbReference>
<accession>A0A195BIB1</accession>
<gene>
    <name evidence="2" type="ORF">ALC53_05484</name>
</gene>
<reference evidence="2 3" key="1">
    <citation type="submission" date="2015-09" db="EMBL/GenBank/DDBJ databases">
        <title>Atta colombica WGS genome.</title>
        <authorList>
            <person name="Nygaard S."/>
            <person name="Hu H."/>
            <person name="Boomsma J."/>
            <person name="Zhang G."/>
        </authorList>
    </citation>
    <scope>NUCLEOTIDE SEQUENCE [LARGE SCALE GENOMIC DNA]</scope>
    <source>
        <strain evidence="2">Treedump-2</strain>
        <tissue evidence="2">Whole body</tissue>
    </source>
</reference>
<feature type="compositionally biased region" description="Basic and acidic residues" evidence="1">
    <location>
        <begin position="41"/>
        <end position="52"/>
    </location>
</feature>
<feature type="region of interest" description="Disordered" evidence="1">
    <location>
        <begin position="1"/>
        <end position="69"/>
    </location>
</feature>